<keyword evidence="2" id="KW-1185">Reference proteome</keyword>
<evidence type="ECO:0000313" key="2">
    <source>
        <dbReference type="Proteomes" id="UP000656881"/>
    </source>
</evidence>
<dbReference type="InterPro" id="IPR041492">
    <property type="entry name" value="HAD_2"/>
</dbReference>
<dbReference type="PANTHER" id="PTHR43434:SF1">
    <property type="entry name" value="PHOSPHOGLYCOLATE PHOSPHATASE"/>
    <property type="match status" value="1"/>
</dbReference>
<comment type="caution">
    <text evidence="1">The sequence shown here is derived from an EMBL/GenBank/DDBJ whole genome shotgun (WGS) entry which is preliminary data.</text>
</comment>
<dbReference type="Pfam" id="PF13419">
    <property type="entry name" value="HAD_2"/>
    <property type="match status" value="1"/>
</dbReference>
<dbReference type="SFLD" id="SFLDG01129">
    <property type="entry name" value="C1.5:_HAD__Beta-PGM__Phosphata"/>
    <property type="match status" value="1"/>
</dbReference>
<proteinExistence type="predicted"/>
<dbReference type="Gene3D" id="3.40.50.1000">
    <property type="entry name" value="HAD superfamily/HAD-like"/>
    <property type="match status" value="1"/>
</dbReference>
<dbReference type="Gene3D" id="1.10.150.240">
    <property type="entry name" value="Putative phosphatase, domain 2"/>
    <property type="match status" value="1"/>
</dbReference>
<name>A0ABQ2LTD0_9ACTN</name>
<sequence>MTRLVLWDIDHTLIDTRGVGRQLSAAAFEQATGVPLREQATIDGITEQVIFRETARLHGITTGRADFERFASALAEQHVKQAAELGERGQALEGAAAVLHALAEVPGVRQTVVTGNVRAVARTKLAVFGLDGPIDWAIGAYGEDGEARADLVRLALSRASADPSEAVLIGDTPADVEGALSADVKVIAVATGRSTATDLHAAGADHVLPDLSATESLVSLITG</sequence>
<dbReference type="Proteomes" id="UP000656881">
    <property type="component" value="Unassembled WGS sequence"/>
</dbReference>
<dbReference type="InterPro" id="IPR036412">
    <property type="entry name" value="HAD-like_sf"/>
</dbReference>
<dbReference type="SUPFAM" id="SSF56784">
    <property type="entry name" value="HAD-like"/>
    <property type="match status" value="1"/>
</dbReference>
<organism evidence="1 2">
    <name type="scientific">Streptomyces lasiicapitis</name>
    <dbReference type="NCBI Taxonomy" id="1923961"/>
    <lineage>
        <taxon>Bacteria</taxon>
        <taxon>Bacillati</taxon>
        <taxon>Actinomycetota</taxon>
        <taxon>Actinomycetes</taxon>
        <taxon>Kitasatosporales</taxon>
        <taxon>Streptomycetaceae</taxon>
        <taxon>Streptomyces</taxon>
    </lineage>
</organism>
<dbReference type="EMBL" id="BMNG01000005">
    <property type="protein sequence ID" value="GGO42985.1"/>
    <property type="molecule type" value="Genomic_DNA"/>
</dbReference>
<accession>A0ABQ2LTD0</accession>
<dbReference type="PANTHER" id="PTHR43434">
    <property type="entry name" value="PHOSPHOGLYCOLATE PHOSPHATASE"/>
    <property type="match status" value="1"/>
</dbReference>
<reference evidence="2" key="1">
    <citation type="journal article" date="2019" name="Int. J. Syst. Evol. Microbiol.">
        <title>The Global Catalogue of Microorganisms (GCM) 10K type strain sequencing project: providing services to taxonomists for standard genome sequencing and annotation.</title>
        <authorList>
            <consortium name="The Broad Institute Genomics Platform"/>
            <consortium name="The Broad Institute Genome Sequencing Center for Infectious Disease"/>
            <person name="Wu L."/>
            <person name="Ma J."/>
        </authorList>
    </citation>
    <scope>NUCLEOTIDE SEQUENCE [LARGE SCALE GENOMIC DNA]</scope>
    <source>
        <strain evidence="2">CGMCC 4.7349</strain>
    </source>
</reference>
<protein>
    <submittedName>
        <fullName evidence="1">Haloacid dehalogenase</fullName>
    </submittedName>
</protein>
<dbReference type="RefSeq" id="WP_189174016.1">
    <property type="nucleotide sequence ID" value="NZ_BMNG01000005.1"/>
</dbReference>
<dbReference type="InterPro" id="IPR023214">
    <property type="entry name" value="HAD_sf"/>
</dbReference>
<evidence type="ECO:0000313" key="1">
    <source>
        <dbReference type="EMBL" id="GGO42985.1"/>
    </source>
</evidence>
<dbReference type="SFLD" id="SFLDS00003">
    <property type="entry name" value="Haloacid_Dehalogenase"/>
    <property type="match status" value="1"/>
</dbReference>
<dbReference type="InterPro" id="IPR050155">
    <property type="entry name" value="HAD-like_hydrolase_sf"/>
</dbReference>
<gene>
    <name evidence="1" type="ORF">GCM10012286_25780</name>
</gene>
<dbReference type="InterPro" id="IPR023198">
    <property type="entry name" value="PGP-like_dom2"/>
</dbReference>